<feature type="transmembrane region" description="Helical" evidence="1">
    <location>
        <begin position="21"/>
        <end position="41"/>
    </location>
</feature>
<dbReference type="PANTHER" id="PTHR23028:SF53">
    <property type="entry name" value="ACYL_TRANSF_3 DOMAIN-CONTAINING PROTEIN"/>
    <property type="match status" value="1"/>
</dbReference>
<dbReference type="GO" id="GO:0016787">
    <property type="term" value="F:hydrolase activity"/>
    <property type="evidence" value="ECO:0007669"/>
    <property type="project" value="UniProtKB-KW"/>
</dbReference>
<dbReference type="GO" id="GO:0009103">
    <property type="term" value="P:lipopolysaccharide biosynthetic process"/>
    <property type="evidence" value="ECO:0007669"/>
    <property type="project" value="TreeGrafter"/>
</dbReference>
<feature type="transmembrane region" description="Helical" evidence="1">
    <location>
        <begin position="217"/>
        <end position="238"/>
    </location>
</feature>
<reference evidence="4" key="1">
    <citation type="submission" date="2016-10" db="EMBL/GenBank/DDBJ databases">
        <authorList>
            <person name="Varghese N."/>
            <person name="Submissions S."/>
        </authorList>
    </citation>
    <scope>NUCLEOTIDE SEQUENCE [LARGE SCALE GENOMIC DNA]</scope>
    <source>
        <strain evidence="4">DSM 44208</strain>
    </source>
</reference>
<dbReference type="Pfam" id="PF01757">
    <property type="entry name" value="Acyl_transf_3"/>
    <property type="match status" value="1"/>
</dbReference>
<protein>
    <submittedName>
        <fullName evidence="3">Peptidoglycan/LPS O-acetylase OafA/YrhL, contains acyltransferase and SGNH-hydrolase domains</fullName>
    </submittedName>
</protein>
<evidence type="ECO:0000313" key="4">
    <source>
        <dbReference type="Proteomes" id="UP000198857"/>
    </source>
</evidence>
<organism evidence="3 4">
    <name type="scientific">Geodermatophilus dictyosporus</name>
    <dbReference type="NCBI Taxonomy" id="1523247"/>
    <lineage>
        <taxon>Bacteria</taxon>
        <taxon>Bacillati</taxon>
        <taxon>Actinomycetota</taxon>
        <taxon>Actinomycetes</taxon>
        <taxon>Geodermatophilales</taxon>
        <taxon>Geodermatophilaceae</taxon>
        <taxon>Geodermatophilus</taxon>
    </lineage>
</organism>
<name>A0A1I5N956_9ACTN</name>
<feature type="transmembrane region" description="Helical" evidence="1">
    <location>
        <begin position="281"/>
        <end position="300"/>
    </location>
</feature>
<evidence type="ECO:0000259" key="2">
    <source>
        <dbReference type="Pfam" id="PF01757"/>
    </source>
</evidence>
<dbReference type="EMBL" id="FOWQ01000003">
    <property type="protein sequence ID" value="SFP18230.1"/>
    <property type="molecule type" value="Genomic_DNA"/>
</dbReference>
<evidence type="ECO:0000313" key="3">
    <source>
        <dbReference type="EMBL" id="SFP18230.1"/>
    </source>
</evidence>
<keyword evidence="4" id="KW-1185">Reference proteome</keyword>
<dbReference type="InterPro" id="IPR002656">
    <property type="entry name" value="Acyl_transf_3_dom"/>
</dbReference>
<feature type="transmembrane region" description="Helical" evidence="1">
    <location>
        <begin position="341"/>
        <end position="361"/>
    </location>
</feature>
<sequence>MGASRAAGGVTTGRLPSLDGLRGVAALVVVVYHCMLVWPTLADPVYTDREVPGSRLDWWLVHTPLRALWAGEEAVSVFFVLSGVVLTLAAQRAGFSWRAYYPSRLVRLYLPVWVSLVLAVGWYLLLPEEPVPGAGTWLNAHVGSLTASNLLGDLVLIGGTSTLNGPLWSLRWEVLFSLGLPLYLLAGCRWPRLWPLVVVLTVVTTAVGAVAGRGWLFYLPVFALGTLVAVHLDSLRALAQRIERRPRPGLVWGSLFSISLVVLVLRWLAIAVDAPPLVLHVLYVLSPLSATVLVVLAALWPAAVRLLTTRPAAWLGTVSFSLYLVHEPLVVALAFQLDGGPLVLVGLLALPLSLGYGWLFYRWVERPGHRLANRVGAWRPRRPAREPM</sequence>
<dbReference type="InterPro" id="IPR050879">
    <property type="entry name" value="Acyltransferase_3"/>
</dbReference>
<keyword evidence="3" id="KW-0378">Hydrolase</keyword>
<keyword evidence="1" id="KW-0472">Membrane</keyword>
<gene>
    <name evidence="3" type="ORF">SAMN05660464_2373</name>
</gene>
<feature type="domain" description="Acyltransferase 3" evidence="2">
    <location>
        <begin position="16"/>
        <end position="362"/>
    </location>
</feature>
<feature type="transmembrane region" description="Helical" evidence="1">
    <location>
        <begin position="250"/>
        <end position="269"/>
    </location>
</feature>
<keyword evidence="1" id="KW-0812">Transmembrane</keyword>
<feature type="transmembrane region" description="Helical" evidence="1">
    <location>
        <begin position="74"/>
        <end position="93"/>
    </location>
</feature>
<evidence type="ECO:0000256" key="1">
    <source>
        <dbReference type="SAM" id="Phobius"/>
    </source>
</evidence>
<dbReference type="GO" id="GO:0016020">
    <property type="term" value="C:membrane"/>
    <property type="evidence" value="ECO:0007669"/>
    <property type="project" value="TreeGrafter"/>
</dbReference>
<proteinExistence type="predicted"/>
<dbReference type="STRING" id="1523247.SAMN05660464_2373"/>
<dbReference type="GO" id="GO:0016747">
    <property type="term" value="F:acyltransferase activity, transferring groups other than amino-acyl groups"/>
    <property type="evidence" value="ECO:0007669"/>
    <property type="project" value="InterPro"/>
</dbReference>
<dbReference type="PANTHER" id="PTHR23028">
    <property type="entry name" value="ACETYLTRANSFERASE"/>
    <property type="match status" value="1"/>
</dbReference>
<keyword evidence="3" id="KW-0012">Acyltransferase</keyword>
<keyword evidence="1" id="KW-1133">Transmembrane helix</keyword>
<keyword evidence="3" id="KW-0808">Transferase</keyword>
<dbReference type="AlphaFoldDB" id="A0A1I5N956"/>
<feature type="transmembrane region" description="Helical" evidence="1">
    <location>
        <begin position="193"/>
        <end position="211"/>
    </location>
</feature>
<feature type="transmembrane region" description="Helical" evidence="1">
    <location>
        <begin position="312"/>
        <end position="335"/>
    </location>
</feature>
<dbReference type="RefSeq" id="WP_169064087.1">
    <property type="nucleotide sequence ID" value="NZ_FOWQ01000003.1"/>
</dbReference>
<feature type="transmembrane region" description="Helical" evidence="1">
    <location>
        <begin position="168"/>
        <end position="186"/>
    </location>
</feature>
<accession>A0A1I5N956</accession>
<dbReference type="Proteomes" id="UP000198857">
    <property type="component" value="Unassembled WGS sequence"/>
</dbReference>
<feature type="transmembrane region" description="Helical" evidence="1">
    <location>
        <begin position="105"/>
        <end position="125"/>
    </location>
</feature>